<keyword evidence="1" id="KW-1133">Transmembrane helix</keyword>
<feature type="transmembrane region" description="Helical" evidence="1">
    <location>
        <begin position="83"/>
        <end position="102"/>
    </location>
</feature>
<evidence type="ECO:0000313" key="3">
    <source>
        <dbReference type="Proteomes" id="UP001257909"/>
    </source>
</evidence>
<reference evidence="2 3" key="1">
    <citation type="submission" date="2023-07" db="EMBL/GenBank/DDBJ databases">
        <title>Sorghum-associated microbial communities from plants grown in Nebraska, USA.</title>
        <authorList>
            <person name="Schachtman D."/>
        </authorList>
    </citation>
    <scope>NUCLEOTIDE SEQUENCE [LARGE SCALE GENOMIC DNA]</scope>
    <source>
        <strain evidence="2 3">4138</strain>
    </source>
</reference>
<organism evidence="2 3">
    <name type="scientific">Rheinheimera soli</name>
    <dbReference type="NCBI Taxonomy" id="443616"/>
    <lineage>
        <taxon>Bacteria</taxon>
        <taxon>Pseudomonadati</taxon>
        <taxon>Pseudomonadota</taxon>
        <taxon>Gammaproteobacteria</taxon>
        <taxon>Chromatiales</taxon>
        <taxon>Chromatiaceae</taxon>
        <taxon>Rheinheimera</taxon>
    </lineage>
</organism>
<comment type="caution">
    <text evidence="2">The sequence shown here is derived from an EMBL/GenBank/DDBJ whole genome shotgun (WGS) entry which is preliminary data.</text>
</comment>
<sequence>MLVYLKLFCTAILTSHSYYLFLASRSSKDAVLQSISCGGLLCALTLWLALMTYSHYKHFSFLLSLAATAMLLAMYWTTAATHTLFWLVLAGFIFLIQSTNLTRKPSEN</sequence>
<dbReference type="EMBL" id="JAVDWR010000007">
    <property type="protein sequence ID" value="MDR7121399.1"/>
    <property type="molecule type" value="Genomic_DNA"/>
</dbReference>
<evidence type="ECO:0000313" key="2">
    <source>
        <dbReference type="EMBL" id="MDR7121399.1"/>
    </source>
</evidence>
<keyword evidence="3" id="KW-1185">Reference proteome</keyword>
<evidence type="ECO:0000256" key="1">
    <source>
        <dbReference type="SAM" id="Phobius"/>
    </source>
</evidence>
<proteinExistence type="predicted"/>
<gene>
    <name evidence="2" type="ORF">J2W69_002350</name>
</gene>
<protein>
    <submittedName>
        <fullName evidence="2">Na+/melibiose symporter-like transporter</fullName>
    </submittedName>
</protein>
<dbReference type="RefSeq" id="WP_310278473.1">
    <property type="nucleotide sequence ID" value="NZ_JAVDWR010000007.1"/>
</dbReference>
<dbReference type="Proteomes" id="UP001257909">
    <property type="component" value="Unassembled WGS sequence"/>
</dbReference>
<accession>A0ABU1W0B2</accession>
<feature type="transmembrane region" description="Helical" evidence="1">
    <location>
        <begin position="30"/>
        <end position="50"/>
    </location>
</feature>
<keyword evidence="1" id="KW-0812">Transmembrane</keyword>
<name>A0ABU1W0B2_9GAMM</name>
<keyword evidence="1" id="KW-0472">Membrane</keyword>
<feature type="transmembrane region" description="Helical" evidence="1">
    <location>
        <begin position="7"/>
        <end position="24"/>
    </location>
</feature>